<name>A0ABU3GRT1_9SPHI</name>
<sequence length="370" mass="40484">MEHNHLFTGYNLGSVQLANRIVMASMTRARATNEAMAPTPLHAEYYGQRASAGLILTESVWVSQQAVGYLNIPGIYTAGQVEGWKQVTERVHDSGGKIFVQLVHSGAVSHPYYLNGDLPFGPSAVNPMENVYIPTGFTPTLKPRAYTIDAIKATVGQFRQAALNAKQAGFDGIELHAQLFTLIPQFLSAATNIRTDEYGGSVANRCRILFEILDALNEVFPPNTVGIKFTPAAFNHGIIGPDDDTVDTFEFILQKLTNYGLAFIELVGPRVSLENTAVSAWHENFYGWFRSKYTGTIMANLGLNADSAEIMIEQGKCDLVSFATDFIANPDLVERIRNHWPLSAPDTNTFYSGGANGFADYPAYSVNPAT</sequence>
<dbReference type="CDD" id="cd02933">
    <property type="entry name" value="OYE_like_FMN"/>
    <property type="match status" value="1"/>
</dbReference>
<dbReference type="Gene3D" id="3.20.20.70">
    <property type="entry name" value="Aldolase class I"/>
    <property type="match status" value="1"/>
</dbReference>
<dbReference type="InterPro" id="IPR045247">
    <property type="entry name" value="Oye-like"/>
</dbReference>
<dbReference type="Proteomes" id="UP001258315">
    <property type="component" value="Unassembled WGS sequence"/>
</dbReference>
<protein>
    <submittedName>
        <fullName evidence="2">N-ethylmaleimide reductase</fullName>
        <ecNumber evidence="2">1.-.-.-</ecNumber>
    </submittedName>
</protein>
<reference evidence="3" key="1">
    <citation type="submission" date="2023-07" db="EMBL/GenBank/DDBJ databases">
        <title>Functional and genomic diversity of the sorghum phyllosphere microbiome.</title>
        <authorList>
            <person name="Shade A."/>
        </authorList>
    </citation>
    <scope>NUCLEOTIDE SEQUENCE [LARGE SCALE GENOMIC DNA]</scope>
    <source>
        <strain evidence="3">SORGH_AS_0422</strain>
    </source>
</reference>
<dbReference type="InterPro" id="IPR013785">
    <property type="entry name" value="Aldolase_TIM"/>
</dbReference>
<evidence type="ECO:0000313" key="3">
    <source>
        <dbReference type="Proteomes" id="UP001258315"/>
    </source>
</evidence>
<dbReference type="SUPFAM" id="SSF51395">
    <property type="entry name" value="FMN-linked oxidoreductases"/>
    <property type="match status" value="1"/>
</dbReference>
<dbReference type="Pfam" id="PF00724">
    <property type="entry name" value="Oxidored_FMN"/>
    <property type="match status" value="1"/>
</dbReference>
<gene>
    <name evidence="2" type="ORF">QE417_001427</name>
</gene>
<keyword evidence="2" id="KW-0560">Oxidoreductase</keyword>
<dbReference type="InterPro" id="IPR001155">
    <property type="entry name" value="OxRdtase_FMN_N"/>
</dbReference>
<dbReference type="PANTHER" id="PTHR22893:SF91">
    <property type="entry name" value="NADPH DEHYDROGENASE 2-RELATED"/>
    <property type="match status" value="1"/>
</dbReference>
<evidence type="ECO:0000313" key="2">
    <source>
        <dbReference type="EMBL" id="MDT3402355.1"/>
    </source>
</evidence>
<proteinExistence type="predicted"/>
<dbReference type="EMBL" id="JAVLVU010000001">
    <property type="protein sequence ID" value="MDT3402355.1"/>
    <property type="molecule type" value="Genomic_DNA"/>
</dbReference>
<keyword evidence="3" id="KW-1185">Reference proteome</keyword>
<dbReference type="EC" id="1.-.-.-" evidence="2"/>
<comment type="caution">
    <text evidence="2">The sequence shown here is derived from an EMBL/GenBank/DDBJ whole genome shotgun (WGS) entry which is preliminary data.</text>
</comment>
<dbReference type="RefSeq" id="WP_311948750.1">
    <property type="nucleotide sequence ID" value="NZ_JAVLVU010000001.1"/>
</dbReference>
<feature type="domain" description="NADH:flavin oxidoreductase/NADH oxidase N-terminal" evidence="1">
    <location>
        <begin position="6"/>
        <end position="341"/>
    </location>
</feature>
<accession>A0ABU3GRT1</accession>
<dbReference type="PANTHER" id="PTHR22893">
    <property type="entry name" value="NADH OXIDOREDUCTASE-RELATED"/>
    <property type="match status" value="1"/>
</dbReference>
<evidence type="ECO:0000259" key="1">
    <source>
        <dbReference type="Pfam" id="PF00724"/>
    </source>
</evidence>
<organism evidence="2 3">
    <name type="scientific">Mucilaginibacter terrae</name>
    <dbReference type="NCBI Taxonomy" id="1955052"/>
    <lineage>
        <taxon>Bacteria</taxon>
        <taxon>Pseudomonadati</taxon>
        <taxon>Bacteroidota</taxon>
        <taxon>Sphingobacteriia</taxon>
        <taxon>Sphingobacteriales</taxon>
        <taxon>Sphingobacteriaceae</taxon>
        <taxon>Mucilaginibacter</taxon>
    </lineage>
</organism>
<dbReference type="GO" id="GO:0016491">
    <property type="term" value="F:oxidoreductase activity"/>
    <property type="evidence" value="ECO:0007669"/>
    <property type="project" value="UniProtKB-KW"/>
</dbReference>